<reference evidence="2 3" key="1">
    <citation type="submission" date="2019-09" db="EMBL/GenBank/DDBJ databases">
        <title>Polymorphobacter sp. isolated from a lake in China.</title>
        <authorList>
            <person name="Liu Z."/>
        </authorList>
    </citation>
    <scope>NUCLEOTIDE SEQUENCE [LARGE SCALE GENOMIC DNA]</scope>
    <source>
        <strain evidence="2 3">D40P</strain>
    </source>
</reference>
<dbReference type="InterPro" id="IPR010664">
    <property type="entry name" value="LipoPS_assembly_LptC-rel"/>
</dbReference>
<dbReference type="Gene3D" id="2.60.450.10">
    <property type="entry name" value="Lipopolysaccharide (LPS) transport protein A like domain"/>
    <property type="match status" value="1"/>
</dbReference>
<dbReference type="GO" id="GO:0015221">
    <property type="term" value="F:lipopolysaccharide transmembrane transporter activity"/>
    <property type="evidence" value="ECO:0007669"/>
    <property type="project" value="InterPro"/>
</dbReference>
<name>A0A7C9GWB9_9SPHN</name>
<sequence length="223" mass="23528">MATASLPYGAADGAHALTARQRAARPGGAHDTRVRLLKWLLPVLAFAVLAAIVIVPMTKVSEFSFLLAKDKVGVAAERLRIDNAVYRGETEKGEAFTISAQGAVQRSSAVAIVELTGLKAKLAMADGPATVTAPAGRYFIENDRLQVTGPVRLDSTAGYTLDSDTVDIDLNTRRVSTETPVTGTLPIGNFSAARMSGDIQGRTLVMDGGAHLRIRGRTGRAGR</sequence>
<dbReference type="AlphaFoldDB" id="A0A7C9GWB9"/>
<dbReference type="OrthoDB" id="7423492at2"/>
<keyword evidence="1" id="KW-1133">Transmembrane helix</keyword>
<dbReference type="Pfam" id="PF06835">
    <property type="entry name" value="LptC"/>
    <property type="match status" value="1"/>
</dbReference>
<dbReference type="InterPro" id="IPR026265">
    <property type="entry name" value="LptC"/>
</dbReference>
<keyword evidence="1" id="KW-0812">Transmembrane</keyword>
<protein>
    <submittedName>
        <fullName evidence="2">LPS export ABC transporter periplasmic protein LptC</fullName>
    </submittedName>
</protein>
<organism evidence="2 3">
    <name type="scientific">Sandarakinorhabdus fusca</name>
    <dbReference type="NCBI Taxonomy" id="1439888"/>
    <lineage>
        <taxon>Bacteria</taxon>
        <taxon>Pseudomonadati</taxon>
        <taxon>Pseudomonadota</taxon>
        <taxon>Alphaproteobacteria</taxon>
        <taxon>Sphingomonadales</taxon>
        <taxon>Sphingosinicellaceae</taxon>
        <taxon>Sandarakinorhabdus</taxon>
    </lineage>
</organism>
<evidence type="ECO:0000313" key="2">
    <source>
        <dbReference type="EMBL" id="MQT17869.1"/>
    </source>
</evidence>
<feature type="transmembrane region" description="Helical" evidence="1">
    <location>
        <begin position="39"/>
        <end position="57"/>
    </location>
</feature>
<keyword evidence="3" id="KW-1185">Reference proteome</keyword>
<comment type="caution">
    <text evidence="2">The sequence shown here is derived from an EMBL/GenBank/DDBJ whole genome shotgun (WGS) entry which is preliminary data.</text>
</comment>
<gene>
    <name evidence="2" type="primary">lptC</name>
    <name evidence="2" type="ORF">F3168_11435</name>
</gene>
<dbReference type="NCBIfam" id="TIGR04409">
    <property type="entry name" value="LptC_YrbK"/>
    <property type="match status" value="1"/>
</dbReference>
<proteinExistence type="predicted"/>
<evidence type="ECO:0000256" key="1">
    <source>
        <dbReference type="SAM" id="Phobius"/>
    </source>
</evidence>
<dbReference type="Proteomes" id="UP000481327">
    <property type="component" value="Unassembled WGS sequence"/>
</dbReference>
<dbReference type="GO" id="GO:0005886">
    <property type="term" value="C:plasma membrane"/>
    <property type="evidence" value="ECO:0007669"/>
    <property type="project" value="InterPro"/>
</dbReference>
<evidence type="ECO:0000313" key="3">
    <source>
        <dbReference type="Proteomes" id="UP000481327"/>
    </source>
</evidence>
<keyword evidence="1" id="KW-0472">Membrane</keyword>
<dbReference type="EMBL" id="WIOL01000004">
    <property type="protein sequence ID" value="MQT17869.1"/>
    <property type="molecule type" value="Genomic_DNA"/>
</dbReference>
<accession>A0A7C9GWB9</accession>
<dbReference type="RefSeq" id="WP_152578344.1">
    <property type="nucleotide sequence ID" value="NZ_JAATJI010000001.1"/>
</dbReference>